<evidence type="ECO:0000256" key="2">
    <source>
        <dbReference type="ARBA" id="ARBA00022448"/>
    </source>
</evidence>
<evidence type="ECO:0000256" key="4">
    <source>
        <dbReference type="ARBA" id="ARBA00022989"/>
    </source>
</evidence>
<dbReference type="PANTHER" id="PTHR42865">
    <property type="entry name" value="PROTON/GLUTAMATE-ASPARTATE SYMPORTER"/>
    <property type="match status" value="1"/>
</dbReference>
<sequence>MMQHIGLLPRLIIGIISGILIGLYLPEWTGRILYTFTHLFGEFLGYIVPLIIIGFIVAGIAELGAKAGRLLAGTAGLAYVSTILAGIAAFFIALVVIPQFITHGAAGDPDAEGLVPFIEISTPPIMGVMTALVTAFIFGLGINFLKNEKQQTTMFQFVEEFRSIIVLVITKVIIPLLPVHIAGIFADMAATGEAFQTLSVFARVFVLIILMHLGYLVIQFSIAASRVGGNPLKSLKNMLPAYTTALGTMSSAATIPVTLQSAKSNGVSERIAEFVIPLSATIHLAGSTITLVACSVAVVVLDGGTPDFTNFFPYIILLGVTMIAAPGVPGGAVVAALGLMSSILGFTEAQQGLMLALYMAQDGFGTACNVTGDGAISQLIDSWSDKPEAEQPAREA</sequence>
<dbReference type="SUPFAM" id="SSF118215">
    <property type="entry name" value="Proton glutamate symport protein"/>
    <property type="match status" value="1"/>
</dbReference>
<gene>
    <name evidence="7" type="ORF">NATSA_01840</name>
</gene>
<dbReference type="GO" id="GO:0005886">
    <property type="term" value="C:plasma membrane"/>
    <property type="evidence" value="ECO:0007669"/>
    <property type="project" value="TreeGrafter"/>
</dbReference>
<keyword evidence="4 6" id="KW-1133">Transmembrane helix</keyword>
<feature type="transmembrane region" description="Helical" evidence="6">
    <location>
        <begin position="121"/>
        <end position="144"/>
    </location>
</feature>
<keyword evidence="5 6" id="KW-0472">Membrane</keyword>
<dbReference type="Gene3D" id="1.10.3860.10">
    <property type="entry name" value="Sodium:dicarboxylate symporter"/>
    <property type="match status" value="1"/>
</dbReference>
<dbReference type="EMBL" id="JAFIDN010000001">
    <property type="protein sequence ID" value="MBP3191394.1"/>
    <property type="molecule type" value="Genomic_DNA"/>
</dbReference>
<evidence type="ECO:0000256" key="1">
    <source>
        <dbReference type="ARBA" id="ARBA00004141"/>
    </source>
</evidence>
<proteinExistence type="predicted"/>
<dbReference type="GO" id="GO:0005295">
    <property type="term" value="F:neutral L-amino acid:sodium symporter activity"/>
    <property type="evidence" value="ECO:0007669"/>
    <property type="project" value="TreeGrafter"/>
</dbReference>
<feature type="transmembrane region" description="Helical" evidence="6">
    <location>
        <begin position="274"/>
        <end position="301"/>
    </location>
</feature>
<dbReference type="GO" id="GO:0032329">
    <property type="term" value="P:serine transport"/>
    <property type="evidence" value="ECO:0007669"/>
    <property type="project" value="TreeGrafter"/>
</dbReference>
<dbReference type="Pfam" id="PF00375">
    <property type="entry name" value="SDF"/>
    <property type="match status" value="1"/>
</dbReference>
<dbReference type="PANTHER" id="PTHR42865:SF8">
    <property type="entry name" value="SERINE_THREONINE TRANSPORTER SSTT"/>
    <property type="match status" value="1"/>
</dbReference>
<evidence type="ECO:0000256" key="5">
    <source>
        <dbReference type="ARBA" id="ARBA00023136"/>
    </source>
</evidence>
<feature type="transmembrane region" description="Helical" evidence="6">
    <location>
        <begin position="239"/>
        <end position="262"/>
    </location>
</feature>
<keyword evidence="8" id="KW-1185">Reference proteome</keyword>
<dbReference type="InterPro" id="IPR036458">
    <property type="entry name" value="Na:dicarbo_symporter_sf"/>
</dbReference>
<name>A0A8J7UVQ1_9BACT</name>
<evidence type="ECO:0000256" key="6">
    <source>
        <dbReference type="SAM" id="Phobius"/>
    </source>
</evidence>
<dbReference type="InterPro" id="IPR001991">
    <property type="entry name" value="Na-dicarboxylate_symporter"/>
</dbReference>
<comment type="subcellular location">
    <subcellularLocation>
        <location evidence="1">Membrane</location>
        <topology evidence="1">Multi-pass membrane protein</topology>
    </subcellularLocation>
</comment>
<evidence type="ECO:0000313" key="7">
    <source>
        <dbReference type="EMBL" id="MBP3191394.1"/>
    </source>
</evidence>
<evidence type="ECO:0000256" key="3">
    <source>
        <dbReference type="ARBA" id="ARBA00022692"/>
    </source>
</evidence>
<feature type="transmembrane region" description="Helical" evidence="6">
    <location>
        <begin position="46"/>
        <end position="65"/>
    </location>
</feature>
<dbReference type="AlphaFoldDB" id="A0A8J7UVQ1"/>
<evidence type="ECO:0000313" key="8">
    <source>
        <dbReference type="Proteomes" id="UP000673975"/>
    </source>
</evidence>
<accession>A0A8J7UVQ1</accession>
<reference evidence="7" key="1">
    <citation type="submission" date="2021-02" db="EMBL/GenBank/DDBJ databases">
        <title>Natronogracilivirga saccharolytica gen. nov. sp. nov. a new anaerobic, haloalkiliphilic carbohydrate-fermenting bacterium from soda lake and proposing of Cyclonatronumiaceae fam. nov. in the phylum Balneolaeota.</title>
        <authorList>
            <person name="Zhilina T.N."/>
            <person name="Sorokin D.Y."/>
            <person name="Zavarzina D.G."/>
            <person name="Toshchakov S.V."/>
            <person name="Kublanov I.V."/>
        </authorList>
    </citation>
    <scope>NUCLEOTIDE SEQUENCE</scope>
    <source>
        <strain evidence="7">Z-1702</strain>
    </source>
</reference>
<feature type="transmembrane region" description="Helical" evidence="6">
    <location>
        <begin position="198"/>
        <end position="218"/>
    </location>
</feature>
<feature type="transmembrane region" description="Helical" evidence="6">
    <location>
        <begin position="7"/>
        <end position="26"/>
    </location>
</feature>
<comment type="caution">
    <text evidence="7">The sequence shown here is derived from an EMBL/GenBank/DDBJ whole genome shotgun (WGS) entry which is preliminary data.</text>
</comment>
<dbReference type="PRINTS" id="PR00173">
    <property type="entry name" value="EDTRNSPORT"/>
</dbReference>
<feature type="transmembrane region" description="Helical" evidence="6">
    <location>
        <begin position="164"/>
        <end position="186"/>
    </location>
</feature>
<feature type="transmembrane region" description="Helical" evidence="6">
    <location>
        <begin position="308"/>
        <end position="325"/>
    </location>
</feature>
<keyword evidence="2" id="KW-0813">Transport</keyword>
<keyword evidence="3 6" id="KW-0812">Transmembrane</keyword>
<dbReference type="Proteomes" id="UP000673975">
    <property type="component" value="Unassembled WGS sequence"/>
</dbReference>
<feature type="transmembrane region" description="Helical" evidence="6">
    <location>
        <begin position="77"/>
        <end position="101"/>
    </location>
</feature>
<protein>
    <submittedName>
        <fullName evidence="7">Dicarboxylate/amino acid:cation symporter</fullName>
    </submittedName>
</protein>
<organism evidence="7 8">
    <name type="scientific">Natronogracilivirga saccharolytica</name>
    <dbReference type="NCBI Taxonomy" id="2812953"/>
    <lineage>
        <taxon>Bacteria</taxon>
        <taxon>Pseudomonadati</taxon>
        <taxon>Balneolota</taxon>
        <taxon>Balneolia</taxon>
        <taxon>Balneolales</taxon>
        <taxon>Cyclonatronaceae</taxon>
        <taxon>Natronogracilivirga</taxon>
    </lineage>
</organism>